<evidence type="ECO:0000259" key="3">
    <source>
        <dbReference type="Pfam" id="PF16344"/>
    </source>
</evidence>
<evidence type="ECO:0000256" key="1">
    <source>
        <dbReference type="SAM" id="Phobius"/>
    </source>
</evidence>
<evidence type="ECO:0000259" key="2">
    <source>
        <dbReference type="Pfam" id="PF04773"/>
    </source>
</evidence>
<comment type="caution">
    <text evidence="4">The sequence shown here is derived from an EMBL/GenBank/DDBJ whole genome shotgun (WGS) entry which is preliminary data.</text>
</comment>
<gene>
    <name evidence="4" type="ORF">HNQ92_003791</name>
</gene>
<dbReference type="InterPro" id="IPR012373">
    <property type="entry name" value="Ferrdict_sens_TM"/>
</dbReference>
<dbReference type="InterPro" id="IPR006860">
    <property type="entry name" value="FecR"/>
</dbReference>
<dbReference type="Gene3D" id="2.60.120.1440">
    <property type="match status" value="1"/>
</dbReference>
<dbReference type="Pfam" id="PF04773">
    <property type="entry name" value="FecR"/>
    <property type="match status" value="1"/>
</dbReference>
<evidence type="ECO:0000313" key="5">
    <source>
        <dbReference type="Proteomes" id="UP000557307"/>
    </source>
</evidence>
<evidence type="ECO:0000313" key="4">
    <source>
        <dbReference type="EMBL" id="MBB5285631.1"/>
    </source>
</evidence>
<dbReference type="GO" id="GO:0016989">
    <property type="term" value="F:sigma factor antagonist activity"/>
    <property type="evidence" value="ECO:0007669"/>
    <property type="project" value="TreeGrafter"/>
</dbReference>
<name>A0A840TPE7_9BACT</name>
<dbReference type="EMBL" id="JACHGF010000006">
    <property type="protein sequence ID" value="MBB5285631.1"/>
    <property type="molecule type" value="Genomic_DNA"/>
</dbReference>
<dbReference type="Gene3D" id="3.55.50.30">
    <property type="match status" value="1"/>
</dbReference>
<dbReference type="PIRSF" id="PIRSF018266">
    <property type="entry name" value="FecR"/>
    <property type="match status" value="1"/>
</dbReference>
<proteinExistence type="predicted"/>
<sequence>MYQHYASYESADFVGDEYFIQWVKHPNSQSDQFWHEFQEVFPHQKATIEQARQRVLLLGEASVPPIQQDEAREIWDSIDRQLASSLEERRRTLPPGTWLPWAAAASVVLLVGLGWWLSGTKLPKSASTYHGLVELAAQEHPLEEVINNTSSSFTLRLPDESTVILEKNSRLSYVKSFEGANREVFLTGSAFFEVAKDAGKPFLVYSHGLVTKVLGTSFHISALEKEREVRVSVKTGRVSVYANKSSRTPDPETAGLVLSPNQQVLFLRDEERFNRTLIEIPQVLLSQHELEKFAFEDAPVAEIFEALEKVYGIEVVFDAEALAPCHLTTTLAVETLFDKLEVICESIGASYKVVDAQVIISSKGC</sequence>
<reference evidence="4 5" key="1">
    <citation type="submission" date="2020-08" db="EMBL/GenBank/DDBJ databases">
        <title>Genomic Encyclopedia of Type Strains, Phase IV (KMG-IV): sequencing the most valuable type-strain genomes for metagenomic binning, comparative biology and taxonomic classification.</title>
        <authorList>
            <person name="Goeker M."/>
        </authorList>
    </citation>
    <scope>NUCLEOTIDE SEQUENCE [LARGE SCALE GENOMIC DNA]</scope>
    <source>
        <strain evidence="4 5">DSM 105074</strain>
    </source>
</reference>
<dbReference type="Proteomes" id="UP000557307">
    <property type="component" value="Unassembled WGS sequence"/>
</dbReference>
<keyword evidence="1" id="KW-0812">Transmembrane</keyword>
<keyword evidence="1" id="KW-0472">Membrane</keyword>
<feature type="transmembrane region" description="Helical" evidence="1">
    <location>
        <begin position="98"/>
        <end position="117"/>
    </location>
</feature>
<feature type="domain" description="Protein FecR C-terminal" evidence="3">
    <location>
        <begin position="292"/>
        <end position="360"/>
    </location>
</feature>
<dbReference type="InterPro" id="IPR032508">
    <property type="entry name" value="FecR_C"/>
</dbReference>
<accession>A0A840TPE7</accession>
<keyword evidence="5" id="KW-1185">Reference proteome</keyword>
<organism evidence="4 5">
    <name type="scientific">Rhabdobacter roseus</name>
    <dbReference type="NCBI Taxonomy" id="1655419"/>
    <lineage>
        <taxon>Bacteria</taxon>
        <taxon>Pseudomonadati</taxon>
        <taxon>Bacteroidota</taxon>
        <taxon>Cytophagia</taxon>
        <taxon>Cytophagales</taxon>
        <taxon>Cytophagaceae</taxon>
        <taxon>Rhabdobacter</taxon>
    </lineage>
</organism>
<feature type="domain" description="FecR protein" evidence="2">
    <location>
        <begin position="149"/>
        <end position="238"/>
    </location>
</feature>
<dbReference type="Pfam" id="PF16344">
    <property type="entry name" value="FecR_C"/>
    <property type="match status" value="1"/>
</dbReference>
<protein>
    <submittedName>
        <fullName evidence="4">Ferric-dicitrate binding protein FerR (Iron transport regulator)</fullName>
    </submittedName>
</protein>
<dbReference type="PANTHER" id="PTHR30273:SF2">
    <property type="entry name" value="PROTEIN FECR"/>
    <property type="match status" value="1"/>
</dbReference>
<dbReference type="AlphaFoldDB" id="A0A840TPE7"/>
<dbReference type="PANTHER" id="PTHR30273">
    <property type="entry name" value="PERIPLASMIC SIGNAL SENSOR AND SIGMA FACTOR ACTIVATOR FECR-RELATED"/>
    <property type="match status" value="1"/>
</dbReference>
<keyword evidence="1" id="KW-1133">Transmembrane helix</keyword>